<keyword evidence="1" id="KW-0472">Membrane</keyword>
<dbReference type="Proteomes" id="UP001331761">
    <property type="component" value="Unassembled WGS sequence"/>
</dbReference>
<gene>
    <name evidence="3" type="ORF">GCK32_008901</name>
</gene>
<dbReference type="SUPFAM" id="SSF57302">
    <property type="entry name" value="Snake toxin-like"/>
    <property type="match status" value="1"/>
</dbReference>
<reference evidence="3 4" key="1">
    <citation type="submission" date="2019-10" db="EMBL/GenBank/DDBJ databases">
        <title>Assembly and Annotation for the nematode Trichostrongylus colubriformis.</title>
        <authorList>
            <person name="Martin J."/>
        </authorList>
    </citation>
    <scope>NUCLEOTIDE SEQUENCE [LARGE SCALE GENOMIC DNA]</scope>
    <source>
        <strain evidence="3">G859</strain>
        <tissue evidence="3">Whole worm</tissue>
    </source>
</reference>
<organism evidence="3 4">
    <name type="scientific">Trichostrongylus colubriformis</name>
    <name type="common">Black scour worm</name>
    <dbReference type="NCBI Taxonomy" id="6319"/>
    <lineage>
        <taxon>Eukaryota</taxon>
        <taxon>Metazoa</taxon>
        <taxon>Ecdysozoa</taxon>
        <taxon>Nematoda</taxon>
        <taxon>Chromadorea</taxon>
        <taxon>Rhabditida</taxon>
        <taxon>Rhabditina</taxon>
        <taxon>Rhabditomorpha</taxon>
        <taxon>Strongyloidea</taxon>
        <taxon>Trichostrongylidae</taxon>
        <taxon>Trichostrongylus</taxon>
    </lineage>
</organism>
<keyword evidence="4" id="KW-1185">Reference proteome</keyword>
<comment type="caution">
    <text evidence="3">The sequence shown here is derived from an EMBL/GenBank/DDBJ whole genome shotgun (WGS) entry which is preliminary data.</text>
</comment>
<keyword evidence="1" id="KW-0812">Transmembrane</keyword>
<sequence>MTLSRFAVLLLLLATSAASLYCYDSGMKEQHCHALQPWCVKWRNSSTMSRGCADVNVCAAEVEGCFPTHGSKAEERWCCCNRDFCNSSSTVVHSLFAYLIVVIVLLLL</sequence>
<dbReference type="EMBL" id="WIXE01013859">
    <property type="protein sequence ID" value="KAK5974742.1"/>
    <property type="molecule type" value="Genomic_DNA"/>
</dbReference>
<dbReference type="AlphaFoldDB" id="A0AAN8FIF5"/>
<feature type="transmembrane region" description="Helical" evidence="1">
    <location>
        <begin position="90"/>
        <end position="107"/>
    </location>
</feature>
<feature type="chain" id="PRO_5042814415" evidence="2">
    <location>
        <begin position="20"/>
        <end position="108"/>
    </location>
</feature>
<name>A0AAN8FIF5_TRICO</name>
<feature type="signal peptide" evidence="2">
    <location>
        <begin position="1"/>
        <end position="19"/>
    </location>
</feature>
<evidence type="ECO:0000313" key="4">
    <source>
        <dbReference type="Proteomes" id="UP001331761"/>
    </source>
</evidence>
<evidence type="ECO:0000313" key="3">
    <source>
        <dbReference type="EMBL" id="KAK5974742.1"/>
    </source>
</evidence>
<keyword evidence="2" id="KW-0732">Signal</keyword>
<evidence type="ECO:0000256" key="1">
    <source>
        <dbReference type="SAM" id="Phobius"/>
    </source>
</evidence>
<accession>A0AAN8FIF5</accession>
<evidence type="ECO:0000256" key="2">
    <source>
        <dbReference type="SAM" id="SignalP"/>
    </source>
</evidence>
<proteinExistence type="predicted"/>
<dbReference type="InterPro" id="IPR045860">
    <property type="entry name" value="Snake_toxin-like_sf"/>
</dbReference>
<protein>
    <submittedName>
        <fullName evidence="3">Uncharacterized protein</fullName>
    </submittedName>
</protein>
<keyword evidence="1" id="KW-1133">Transmembrane helix</keyword>